<reference evidence="1" key="1">
    <citation type="submission" date="2014-11" db="EMBL/GenBank/DDBJ databases">
        <authorList>
            <person name="Amaro Gonzalez C."/>
        </authorList>
    </citation>
    <scope>NUCLEOTIDE SEQUENCE</scope>
</reference>
<proteinExistence type="predicted"/>
<organism evidence="1">
    <name type="scientific">Anguilla anguilla</name>
    <name type="common">European freshwater eel</name>
    <name type="synonym">Muraena anguilla</name>
    <dbReference type="NCBI Taxonomy" id="7936"/>
    <lineage>
        <taxon>Eukaryota</taxon>
        <taxon>Metazoa</taxon>
        <taxon>Chordata</taxon>
        <taxon>Craniata</taxon>
        <taxon>Vertebrata</taxon>
        <taxon>Euteleostomi</taxon>
        <taxon>Actinopterygii</taxon>
        <taxon>Neopterygii</taxon>
        <taxon>Teleostei</taxon>
        <taxon>Anguilliformes</taxon>
        <taxon>Anguillidae</taxon>
        <taxon>Anguilla</taxon>
    </lineage>
</organism>
<reference evidence="1" key="2">
    <citation type="journal article" date="2015" name="Fish Shellfish Immunol.">
        <title>Early steps in the European eel (Anguilla anguilla)-Vibrio vulnificus interaction in the gills: Role of the RtxA13 toxin.</title>
        <authorList>
            <person name="Callol A."/>
            <person name="Pajuelo D."/>
            <person name="Ebbesson L."/>
            <person name="Teles M."/>
            <person name="MacKenzie S."/>
            <person name="Amaro C."/>
        </authorList>
    </citation>
    <scope>NUCLEOTIDE SEQUENCE</scope>
</reference>
<sequence>MLCTAKAWSPVFLQPNNTTKQFEVWVKHKNQEHLWNSRTRVAYPSMI</sequence>
<name>A0A0E9XHA9_ANGAN</name>
<protein>
    <submittedName>
        <fullName evidence="1">Uncharacterized protein</fullName>
    </submittedName>
</protein>
<accession>A0A0E9XHA9</accession>
<dbReference type="EMBL" id="GBXM01006460">
    <property type="protein sequence ID" value="JAI02118.1"/>
    <property type="molecule type" value="Transcribed_RNA"/>
</dbReference>
<dbReference type="AlphaFoldDB" id="A0A0E9XHA9"/>
<evidence type="ECO:0000313" key="1">
    <source>
        <dbReference type="EMBL" id="JAI02118.1"/>
    </source>
</evidence>